<organism evidence="2 3">
    <name type="scientific">Tenacibaculum caenipelagi</name>
    <dbReference type="NCBI Taxonomy" id="1325435"/>
    <lineage>
        <taxon>Bacteria</taxon>
        <taxon>Pseudomonadati</taxon>
        <taxon>Bacteroidota</taxon>
        <taxon>Flavobacteriia</taxon>
        <taxon>Flavobacteriales</taxon>
        <taxon>Flavobacteriaceae</taxon>
        <taxon>Tenacibaculum</taxon>
    </lineage>
</organism>
<keyword evidence="1" id="KW-1133">Transmembrane helix</keyword>
<evidence type="ECO:0008006" key="4">
    <source>
        <dbReference type="Google" id="ProtNLM"/>
    </source>
</evidence>
<sequence length="131" mass="14933">MVPLMFGIIALIWAGINLRKFLLFTNGIKTKGIVIKAISKEQRVGKGREMIAEITYKYIIEGQEYENIEISNESRHTFKTHTMEGEPISLMVWRNKHEKSTCLSVKNYKTALIAFVLMGIISILIGIAIFK</sequence>
<proteinExistence type="predicted"/>
<name>A0A4R6TGF4_9FLAO</name>
<keyword evidence="1" id="KW-0812">Transmembrane</keyword>
<dbReference type="RefSeq" id="WP_133536573.1">
    <property type="nucleotide sequence ID" value="NZ_SNYH01000004.1"/>
</dbReference>
<comment type="caution">
    <text evidence="2">The sequence shown here is derived from an EMBL/GenBank/DDBJ whole genome shotgun (WGS) entry which is preliminary data.</text>
</comment>
<feature type="transmembrane region" description="Helical" evidence="1">
    <location>
        <begin position="6"/>
        <end position="23"/>
    </location>
</feature>
<keyword evidence="3" id="KW-1185">Reference proteome</keyword>
<evidence type="ECO:0000313" key="3">
    <source>
        <dbReference type="Proteomes" id="UP000295390"/>
    </source>
</evidence>
<dbReference type="OrthoDB" id="1441525at2"/>
<gene>
    <name evidence="2" type="ORF">DFQ07_2158</name>
</gene>
<feature type="transmembrane region" description="Helical" evidence="1">
    <location>
        <begin position="111"/>
        <end position="130"/>
    </location>
</feature>
<dbReference type="EMBL" id="SNYH01000004">
    <property type="protein sequence ID" value="TDQ25728.1"/>
    <property type="molecule type" value="Genomic_DNA"/>
</dbReference>
<evidence type="ECO:0000256" key="1">
    <source>
        <dbReference type="SAM" id="Phobius"/>
    </source>
</evidence>
<reference evidence="2 3" key="1">
    <citation type="submission" date="2019-03" db="EMBL/GenBank/DDBJ databases">
        <title>Genomic Encyclopedia of Type Strains, Phase III (KMG-III): the genomes of soil and plant-associated and newly described type strains.</title>
        <authorList>
            <person name="Whitman W."/>
        </authorList>
    </citation>
    <scope>NUCLEOTIDE SEQUENCE [LARGE SCALE GENOMIC DNA]</scope>
    <source>
        <strain evidence="2 3">CECT 8283</strain>
    </source>
</reference>
<keyword evidence="1" id="KW-0472">Membrane</keyword>
<protein>
    <recommendedName>
        <fullName evidence="4">DUF3592 domain-containing protein</fullName>
    </recommendedName>
</protein>
<evidence type="ECO:0000313" key="2">
    <source>
        <dbReference type="EMBL" id="TDQ25728.1"/>
    </source>
</evidence>
<dbReference type="Proteomes" id="UP000295390">
    <property type="component" value="Unassembled WGS sequence"/>
</dbReference>
<accession>A0A4R6TGF4</accession>
<dbReference type="AlphaFoldDB" id="A0A4R6TGF4"/>